<protein>
    <submittedName>
        <fullName evidence="1">Uncharacterized protein</fullName>
    </submittedName>
</protein>
<comment type="caution">
    <text evidence="1">The sequence shown here is derived from an EMBL/GenBank/DDBJ whole genome shotgun (WGS) entry which is preliminary data.</text>
</comment>
<proteinExistence type="predicted"/>
<accession>A0A843UMX6</accession>
<name>A0A843UMX6_COLES</name>
<dbReference type="AlphaFoldDB" id="A0A843UMX6"/>
<evidence type="ECO:0000313" key="1">
    <source>
        <dbReference type="EMBL" id="MQL81239.1"/>
    </source>
</evidence>
<keyword evidence="2" id="KW-1185">Reference proteome</keyword>
<feature type="non-terminal residue" evidence="1">
    <location>
        <position position="1"/>
    </location>
</feature>
<dbReference type="Proteomes" id="UP000652761">
    <property type="component" value="Unassembled WGS sequence"/>
</dbReference>
<sequence>LSRRFALSRQPGCHDASARCDLLVAVALPVALLSRWLRRARQDLACLGWFHGHIWGVGLCPRAGCPLDLLVRNAAGWVAAFSDRSFSGRAVCAGVGRRPFWRLFPEGEPCVPVVTVTWDPYPRALVSEGVAPGGGRARVRSRVADSEQRGKWWNSSVSHLKSSLGWSGSPRWLSLAVSRFLGFCRLASWAMFSGFYFLRVLSGCLRCSSQTLWRVWGPGWFCLWALNLVELFLPDLVEVRDVGACVVRLWSLVVAPVFRELLCLGGCVPRVCFRIVLLWPDPSCGSWHYSSCFFPATLAGKGLIRGWRHDLRGSLERVREVGSLDTREIPKAENNERLEKVMRGFAICLAGVLLFPSIDNTLEEDQLSSVCGIWKDERLGLAVLAFLYSRLTDVARIIGLQVDGEAVTGVTYADYTEFAQGLLGLELAREDDLGDPRMVDRVELLES</sequence>
<gene>
    <name evidence="1" type="ORF">Taro_013687</name>
</gene>
<reference evidence="1" key="1">
    <citation type="submission" date="2017-07" db="EMBL/GenBank/DDBJ databases">
        <title>Taro Niue Genome Assembly and Annotation.</title>
        <authorList>
            <person name="Atibalentja N."/>
            <person name="Keating K."/>
            <person name="Fields C.J."/>
        </authorList>
    </citation>
    <scope>NUCLEOTIDE SEQUENCE</scope>
    <source>
        <strain evidence="1">Niue_2</strain>
        <tissue evidence="1">Leaf</tissue>
    </source>
</reference>
<evidence type="ECO:0000313" key="2">
    <source>
        <dbReference type="Proteomes" id="UP000652761"/>
    </source>
</evidence>
<organism evidence="1 2">
    <name type="scientific">Colocasia esculenta</name>
    <name type="common">Wild taro</name>
    <name type="synonym">Arum esculentum</name>
    <dbReference type="NCBI Taxonomy" id="4460"/>
    <lineage>
        <taxon>Eukaryota</taxon>
        <taxon>Viridiplantae</taxon>
        <taxon>Streptophyta</taxon>
        <taxon>Embryophyta</taxon>
        <taxon>Tracheophyta</taxon>
        <taxon>Spermatophyta</taxon>
        <taxon>Magnoliopsida</taxon>
        <taxon>Liliopsida</taxon>
        <taxon>Araceae</taxon>
        <taxon>Aroideae</taxon>
        <taxon>Colocasieae</taxon>
        <taxon>Colocasia</taxon>
    </lineage>
</organism>
<dbReference type="EMBL" id="NMUH01000555">
    <property type="protein sequence ID" value="MQL81239.1"/>
    <property type="molecule type" value="Genomic_DNA"/>
</dbReference>